<sequence>MLPDDPLIVPVAPNFKFIIWWHHRNGHICSPTGPIKIWVPDSDSPQNSGSGEVYCPTTGMPISVHPGVQLRFGDRIRTLLKIPLLPPESPVTVATGTQSKNRFQIRILWKIPLLVIQDTSYSEGPPIATASPGINCHRRPFWASYPGQPPIPGHLGQPGAIPGPASQLGVN</sequence>
<dbReference type="AlphaFoldDB" id="A0A166S8G9"/>
<organism evidence="2 3">
    <name type="scientific">Athelia psychrophila</name>
    <dbReference type="NCBI Taxonomy" id="1759441"/>
    <lineage>
        <taxon>Eukaryota</taxon>
        <taxon>Fungi</taxon>
        <taxon>Dikarya</taxon>
        <taxon>Basidiomycota</taxon>
        <taxon>Agaricomycotina</taxon>
        <taxon>Agaricomycetes</taxon>
        <taxon>Agaricomycetidae</taxon>
        <taxon>Atheliales</taxon>
        <taxon>Atheliaceae</taxon>
        <taxon>Athelia</taxon>
    </lineage>
</organism>
<dbReference type="Proteomes" id="UP000076532">
    <property type="component" value="Unassembled WGS sequence"/>
</dbReference>
<name>A0A166S8G9_9AGAM</name>
<dbReference type="EMBL" id="KV417500">
    <property type="protein sequence ID" value="KZP29144.1"/>
    <property type="molecule type" value="Genomic_DNA"/>
</dbReference>
<protein>
    <submittedName>
        <fullName evidence="2">Uncharacterized protein</fullName>
    </submittedName>
</protein>
<keyword evidence="3" id="KW-1185">Reference proteome</keyword>
<accession>A0A166S8G9</accession>
<proteinExistence type="predicted"/>
<gene>
    <name evidence="2" type="ORF">FIBSPDRAFT_885234</name>
</gene>
<evidence type="ECO:0000256" key="1">
    <source>
        <dbReference type="SAM" id="MobiDB-lite"/>
    </source>
</evidence>
<evidence type="ECO:0000313" key="2">
    <source>
        <dbReference type="EMBL" id="KZP29144.1"/>
    </source>
</evidence>
<evidence type="ECO:0000313" key="3">
    <source>
        <dbReference type="Proteomes" id="UP000076532"/>
    </source>
</evidence>
<feature type="region of interest" description="Disordered" evidence="1">
    <location>
        <begin position="152"/>
        <end position="171"/>
    </location>
</feature>
<reference evidence="2 3" key="1">
    <citation type="journal article" date="2016" name="Mol. Biol. Evol.">
        <title>Comparative Genomics of Early-Diverging Mushroom-Forming Fungi Provides Insights into the Origins of Lignocellulose Decay Capabilities.</title>
        <authorList>
            <person name="Nagy L.G."/>
            <person name="Riley R."/>
            <person name="Tritt A."/>
            <person name="Adam C."/>
            <person name="Daum C."/>
            <person name="Floudas D."/>
            <person name="Sun H."/>
            <person name="Yadav J.S."/>
            <person name="Pangilinan J."/>
            <person name="Larsson K.H."/>
            <person name="Matsuura K."/>
            <person name="Barry K."/>
            <person name="Labutti K."/>
            <person name="Kuo R."/>
            <person name="Ohm R.A."/>
            <person name="Bhattacharya S.S."/>
            <person name="Shirouzu T."/>
            <person name="Yoshinaga Y."/>
            <person name="Martin F.M."/>
            <person name="Grigoriev I.V."/>
            <person name="Hibbett D.S."/>
        </authorList>
    </citation>
    <scope>NUCLEOTIDE SEQUENCE [LARGE SCALE GENOMIC DNA]</scope>
    <source>
        <strain evidence="2 3">CBS 109695</strain>
    </source>
</reference>